<evidence type="ECO:0000313" key="1">
    <source>
        <dbReference type="EMBL" id="SDT98020.1"/>
    </source>
</evidence>
<dbReference type="GO" id="GO:0019867">
    <property type="term" value="C:outer membrane"/>
    <property type="evidence" value="ECO:0007669"/>
    <property type="project" value="InterPro"/>
</dbReference>
<dbReference type="Proteomes" id="UP000199608">
    <property type="component" value="Unassembled WGS sequence"/>
</dbReference>
<accession>A0A1H2ESD4</accession>
<sequence length="169" mass="18825">MKKFNWILCGFLFAVFASCGYQFEGGGYINKDVARVAVNILDNNSLQTEAGVVFTNALIREIIEKTDTAVVDESHATAVIKGTINAITFSTLSRSTTESVIERRVCAVLDLRLVNKDGETIWSVKDFATDEEYTVSEDNIEDENNIRDAVEKIATRSAEKVISRMLNNF</sequence>
<protein>
    <submittedName>
        <fullName evidence="1">Lipopolysaccharide-assembly</fullName>
    </submittedName>
</protein>
<dbReference type="GO" id="GO:0043165">
    <property type="term" value="P:Gram-negative-bacterium-type cell outer membrane assembly"/>
    <property type="evidence" value="ECO:0007669"/>
    <property type="project" value="InterPro"/>
</dbReference>
<gene>
    <name evidence="1" type="ORF">SAMN04487931_103325</name>
</gene>
<reference evidence="2" key="1">
    <citation type="submission" date="2016-10" db="EMBL/GenBank/DDBJ databases">
        <authorList>
            <person name="Varghese N."/>
            <person name="Submissions S."/>
        </authorList>
    </citation>
    <scope>NUCLEOTIDE SEQUENCE [LARGE SCALE GENOMIC DNA]</scope>
    <source>
        <strain evidence="2">DSM 3384</strain>
    </source>
</reference>
<dbReference type="Pfam" id="PF04390">
    <property type="entry name" value="LptE"/>
    <property type="match status" value="1"/>
</dbReference>
<dbReference type="InterPro" id="IPR007485">
    <property type="entry name" value="LPS_assembly_LptE"/>
</dbReference>
<name>A0A1H2ESD4_9BACT</name>
<evidence type="ECO:0000313" key="2">
    <source>
        <dbReference type="Proteomes" id="UP000199608"/>
    </source>
</evidence>
<organism evidence="1 2">
    <name type="scientific">Desulfobacula phenolica</name>
    <dbReference type="NCBI Taxonomy" id="90732"/>
    <lineage>
        <taxon>Bacteria</taxon>
        <taxon>Pseudomonadati</taxon>
        <taxon>Thermodesulfobacteriota</taxon>
        <taxon>Desulfobacteria</taxon>
        <taxon>Desulfobacterales</taxon>
        <taxon>Desulfobacteraceae</taxon>
        <taxon>Desulfobacula</taxon>
    </lineage>
</organism>
<keyword evidence="2" id="KW-1185">Reference proteome</keyword>
<proteinExistence type="predicted"/>
<dbReference type="EMBL" id="FNLL01000003">
    <property type="protein sequence ID" value="SDT98020.1"/>
    <property type="molecule type" value="Genomic_DNA"/>
</dbReference>
<dbReference type="AlphaFoldDB" id="A0A1H2ESD4"/>
<dbReference type="RefSeq" id="WP_092231844.1">
    <property type="nucleotide sequence ID" value="NZ_FNLL01000003.1"/>
</dbReference>
<dbReference type="PROSITE" id="PS51257">
    <property type="entry name" value="PROKAR_LIPOPROTEIN"/>
    <property type="match status" value="1"/>
</dbReference>
<dbReference type="Gene3D" id="3.30.160.150">
    <property type="entry name" value="Lipoprotein like domain"/>
    <property type="match status" value="1"/>
</dbReference>